<dbReference type="Proteomes" id="UP000635996">
    <property type="component" value="Unassembled WGS sequence"/>
</dbReference>
<name>A0ABX0Z2W7_STRTL</name>
<proteinExistence type="predicted"/>
<keyword evidence="3" id="KW-1185">Reference proteome</keyword>
<reference evidence="2 3" key="1">
    <citation type="submission" date="2020-03" db="EMBL/GenBank/DDBJ databases">
        <title>WGS of actinomycetes isolated from Thailand.</title>
        <authorList>
            <person name="Thawai C."/>
        </authorList>
    </citation>
    <scope>NUCLEOTIDE SEQUENCE [LARGE SCALE GENOMIC DNA]</scope>
    <source>
        <strain evidence="2 3">NBRC 13905</strain>
    </source>
</reference>
<accession>A0ABX0Z2W7</accession>
<dbReference type="RefSeq" id="WP_168132483.1">
    <property type="nucleotide sequence ID" value="NZ_BMVZ01000001.1"/>
</dbReference>
<protein>
    <submittedName>
        <fullName evidence="2">Lantibiotic dehydratase</fullName>
    </submittedName>
</protein>
<comment type="caution">
    <text evidence="2">The sequence shown here is derived from an EMBL/GenBank/DDBJ whole genome shotgun (WGS) entry which is preliminary data.</text>
</comment>
<feature type="region of interest" description="Disordered" evidence="1">
    <location>
        <begin position="859"/>
        <end position="878"/>
    </location>
</feature>
<gene>
    <name evidence="2" type="ORF">HCJ95_25480</name>
</gene>
<organism evidence="2 3">
    <name type="scientific">Streptomyces thermoviolaceus subsp. thermoviolaceus</name>
    <dbReference type="NCBI Taxonomy" id="66860"/>
    <lineage>
        <taxon>Bacteria</taxon>
        <taxon>Bacillati</taxon>
        <taxon>Actinomycetota</taxon>
        <taxon>Actinomycetes</taxon>
        <taxon>Kitasatosporales</taxon>
        <taxon>Streptomycetaceae</taxon>
        <taxon>Streptomyces</taxon>
    </lineage>
</organism>
<dbReference type="EMBL" id="JAATEL010000048">
    <property type="protein sequence ID" value="NJP17525.1"/>
    <property type="molecule type" value="Genomic_DNA"/>
</dbReference>
<sequence>MAHLPAQTRVWSETALGATALLRVGGLPATAWTAGGAVQLFDAAARLADDTGRLAARARALAARLGTEVVPDPRLDAAGRGAVLALRRRLHAGAPPRDADCALLRNSAAVPRDLVAQAHALRREAGAVRAAEDDLREALAAERHRVAEQVWRTARSSPVLRAFLDSAAPGLAEDVARRLASGASWSDKSLRKRAAFLWRIVGRAAAKTTPRGWAGQIAAVPVVCEPGGCPSLLAPGTALGALAALTVENVHLVRARTALPDLRTAAPETVLAPAPLHFTEPPGKRTGDAPGQLRCYAVDPRVPNRLRQVVLRRTAVLEAVLAELADGPRSLGDLEQALPARTARTGRPVPTPAVVRGFLQHLHSLGVVQICRAPRQHRSGWLPADAVARTGPLPREPEDAGAGLWFLDSYRRAGRDAAVSGRAVDRVARGLRIAARVAALRATDDVTGSPWTQPEFAEVTDRPRPVGEILAARLAAGAPPPARRRYTGWAPARDPAGGYARLLDHLDAAARAGAASVDLDDDLLDALGAPRAGVLPPWPLDCLLRPLPCPGGRGPVAVLETASPAGVLDARFADGLRTLYGGYGNSDAYRAFLAAVERRTGVRFVDLLVPPLSERSANAVRRPVTTGWWTGDPDPTPYYGSSGRQARHLPLDRITLRRGNGRIVAEADGRRIVPVHHATRSPVPPYDTLVRLLLAASHPAASWVVRLDALDGALPERDRLPRLTAGGELVLAPATWRIGRDRLWRPDDDLLAKVRTLAVLRRATGLPRHVFARTAPGGKPVPVDLASVTAIPLIERLCAREAGGALLVEEMLPAPEDLLVRDPLHGGAAVAAQLLLRLPHDVGADRLAAAAADALMRDGRIDVPGPPAGRPAGAAHTR</sequence>
<evidence type="ECO:0000256" key="1">
    <source>
        <dbReference type="SAM" id="MobiDB-lite"/>
    </source>
</evidence>
<evidence type="ECO:0000313" key="3">
    <source>
        <dbReference type="Proteomes" id="UP000635996"/>
    </source>
</evidence>
<evidence type="ECO:0000313" key="2">
    <source>
        <dbReference type="EMBL" id="NJP17525.1"/>
    </source>
</evidence>